<dbReference type="PANTHER" id="PTHR35484">
    <property type="entry name" value="OUTER ENVELOPE PORE PROTEIN 37, CHLOROPLASTIC"/>
    <property type="match status" value="1"/>
</dbReference>
<dbReference type="PANTHER" id="PTHR35484:SF2">
    <property type="entry name" value="OUTER ENVELOPE PORE PROTEIN 37, CHLOROPLASTIC"/>
    <property type="match status" value="1"/>
</dbReference>
<dbReference type="GO" id="GO:0009707">
    <property type="term" value="C:chloroplast outer membrane"/>
    <property type="evidence" value="ECO:0007669"/>
    <property type="project" value="TreeGrafter"/>
</dbReference>
<dbReference type="InterPro" id="IPR038951">
    <property type="entry name" value="OEP37-like"/>
</dbReference>
<proteinExistence type="predicted"/>
<dbReference type="EMBL" id="OX459126">
    <property type="protein sequence ID" value="CAI9117310.1"/>
    <property type="molecule type" value="Genomic_DNA"/>
</dbReference>
<gene>
    <name evidence="2" type="ORF">OLC1_LOCUS23392</name>
</gene>
<dbReference type="Proteomes" id="UP001161247">
    <property type="component" value="Chromosome 9"/>
</dbReference>
<feature type="region of interest" description="Disordered" evidence="1">
    <location>
        <begin position="1"/>
        <end position="26"/>
    </location>
</feature>
<feature type="compositionally biased region" description="Acidic residues" evidence="1">
    <location>
        <begin position="56"/>
        <end position="66"/>
    </location>
</feature>
<feature type="compositionally biased region" description="Polar residues" evidence="1">
    <location>
        <begin position="75"/>
        <end position="88"/>
    </location>
</feature>
<organism evidence="2 3">
    <name type="scientific">Oldenlandia corymbosa var. corymbosa</name>
    <dbReference type="NCBI Taxonomy" id="529605"/>
    <lineage>
        <taxon>Eukaryota</taxon>
        <taxon>Viridiplantae</taxon>
        <taxon>Streptophyta</taxon>
        <taxon>Embryophyta</taxon>
        <taxon>Tracheophyta</taxon>
        <taxon>Spermatophyta</taxon>
        <taxon>Magnoliopsida</taxon>
        <taxon>eudicotyledons</taxon>
        <taxon>Gunneridae</taxon>
        <taxon>Pentapetalae</taxon>
        <taxon>asterids</taxon>
        <taxon>lamiids</taxon>
        <taxon>Gentianales</taxon>
        <taxon>Rubiaceae</taxon>
        <taxon>Rubioideae</taxon>
        <taxon>Spermacoceae</taxon>
        <taxon>Hedyotis-Oldenlandia complex</taxon>
        <taxon>Oldenlandia</taxon>
    </lineage>
</organism>
<evidence type="ECO:0000256" key="1">
    <source>
        <dbReference type="SAM" id="MobiDB-lite"/>
    </source>
</evidence>
<sequence length="420" mass="46590">MSDDGGTVSLDPWTKKDKKDIETRRRDLEKLAGWKKTYTYRQIASLSDRISSRNQDEEEQYAEEGPQEVAPPETGATSSGQTTRTPIESSRRGSSSGRPSGHLKRKRGVSEVVEVDPLSFSLPVIHELSSLDDLLKEGYADPGRGTDLFEDIPAGHALLTFDPPRVECSELPETGAMRLEDGMRQAVQAVNTFVTVCAGLREQLASAQKTVTNGKFAGHECPEVLTGHVHLVNDVEEQNALVKGSFNFVPGIQFSAFHDVKAQQGVSMLADLAGPALKLEVASVVPSIGLPRSTLKFLAAEVSLEERDEYEEEESKKSLSVSGILKHNVLNGICTAEFNDENLSLRYAYKDEQMTFIPRVSLPSNALSFAFKRQFGPSDKLSYWYNFDSNCWNAVYKHTVGNDFKFKSIQPPLYQLIFMQ</sequence>
<evidence type="ECO:0000313" key="3">
    <source>
        <dbReference type="Proteomes" id="UP001161247"/>
    </source>
</evidence>
<reference evidence="2" key="1">
    <citation type="submission" date="2023-03" db="EMBL/GenBank/DDBJ databases">
        <authorList>
            <person name="Julca I."/>
        </authorList>
    </citation>
    <scope>NUCLEOTIDE SEQUENCE</scope>
</reference>
<dbReference type="AlphaFoldDB" id="A0AAV1ECC7"/>
<accession>A0AAV1ECC7</accession>
<evidence type="ECO:0000313" key="2">
    <source>
        <dbReference type="EMBL" id="CAI9117310.1"/>
    </source>
</evidence>
<dbReference type="GO" id="GO:0006812">
    <property type="term" value="P:monoatomic cation transport"/>
    <property type="evidence" value="ECO:0007669"/>
    <property type="project" value="InterPro"/>
</dbReference>
<name>A0AAV1ECC7_OLDCO</name>
<feature type="compositionally biased region" description="Basic and acidic residues" evidence="1">
    <location>
        <begin position="13"/>
        <end position="26"/>
    </location>
</feature>
<keyword evidence="3" id="KW-1185">Reference proteome</keyword>
<dbReference type="GO" id="GO:0005216">
    <property type="term" value="F:monoatomic ion channel activity"/>
    <property type="evidence" value="ECO:0007669"/>
    <property type="project" value="InterPro"/>
</dbReference>
<feature type="region of interest" description="Disordered" evidence="1">
    <location>
        <begin position="45"/>
        <end position="108"/>
    </location>
</feature>
<protein>
    <submittedName>
        <fullName evidence="2">OLC1v1018680C1</fullName>
    </submittedName>
</protein>